<protein>
    <submittedName>
        <fullName evidence="3">Uncharacterized protein</fullName>
    </submittedName>
</protein>
<keyword evidence="2" id="KW-0472">Membrane</keyword>
<evidence type="ECO:0000313" key="3">
    <source>
        <dbReference type="EMBL" id="MBO0948583.1"/>
    </source>
</evidence>
<sequence>MKLRDTLFICAFIGALLLWILEIRRVGFTGSYDLLLLAVVFLFAFQFFRVRDQQKNKDVSPTIKQMIDKRKQDAQKKGKK</sequence>
<feature type="transmembrane region" description="Helical" evidence="2">
    <location>
        <begin position="30"/>
        <end position="48"/>
    </location>
</feature>
<reference evidence="3 4" key="1">
    <citation type="submission" date="2021-03" db="EMBL/GenBank/DDBJ databases">
        <title>Fibrella sp. HMF5405 genome sequencing and assembly.</title>
        <authorList>
            <person name="Kang H."/>
            <person name="Kim H."/>
            <person name="Bae S."/>
            <person name="Joh K."/>
        </authorList>
    </citation>
    <scope>NUCLEOTIDE SEQUENCE [LARGE SCALE GENOMIC DNA]</scope>
    <source>
        <strain evidence="3 4">HMF5405</strain>
    </source>
</reference>
<organism evidence="3 4">
    <name type="scientific">Fibrella forsythiae</name>
    <dbReference type="NCBI Taxonomy" id="2817061"/>
    <lineage>
        <taxon>Bacteria</taxon>
        <taxon>Pseudomonadati</taxon>
        <taxon>Bacteroidota</taxon>
        <taxon>Cytophagia</taxon>
        <taxon>Cytophagales</taxon>
        <taxon>Spirosomataceae</taxon>
        <taxon>Fibrella</taxon>
    </lineage>
</organism>
<evidence type="ECO:0000256" key="2">
    <source>
        <dbReference type="SAM" id="Phobius"/>
    </source>
</evidence>
<feature type="region of interest" description="Disordered" evidence="1">
    <location>
        <begin position="53"/>
        <end position="80"/>
    </location>
</feature>
<evidence type="ECO:0000256" key="1">
    <source>
        <dbReference type="SAM" id="MobiDB-lite"/>
    </source>
</evidence>
<accession>A0ABS3JGP1</accession>
<proteinExistence type="predicted"/>
<dbReference type="RefSeq" id="WP_207328543.1">
    <property type="nucleotide sequence ID" value="NZ_JAFMYW010000002.1"/>
</dbReference>
<gene>
    <name evidence="3" type="ORF">J2I46_08335</name>
</gene>
<feature type="transmembrane region" description="Helical" evidence="2">
    <location>
        <begin position="7"/>
        <end position="24"/>
    </location>
</feature>
<keyword evidence="2" id="KW-0812">Transmembrane</keyword>
<keyword evidence="2" id="KW-1133">Transmembrane helix</keyword>
<feature type="compositionally biased region" description="Basic and acidic residues" evidence="1">
    <location>
        <begin position="66"/>
        <end position="80"/>
    </location>
</feature>
<keyword evidence="4" id="KW-1185">Reference proteome</keyword>
<comment type="caution">
    <text evidence="3">The sequence shown here is derived from an EMBL/GenBank/DDBJ whole genome shotgun (WGS) entry which is preliminary data.</text>
</comment>
<dbReference type="EMBL" id="JAFMYW010000002">
    <property type="protein sequence ID" value="MBO0948583.1"/>
    <property type="molecule type" value="Genomic_DNA"/>
</dbReference>
<evidence type="ECO:0000313" key="4">
    <source>
        <dbReference type="Proteomes" id="UP000664628"/>
    </source>
</evidence>
<name>A0ABS3JGP1_9BACT</name>
<dbReference type="Proteomes" id="UP000664628">
    <property type="component" value="Unassembled WGS sequence"/>
</dbReference>